<accession>A0A2I1P983</accession>
<dbReference type="InterPro" id="IPR058776">
    <property type="entry name" value="KhtT-like_N"/>
</dbReference>
<sequence>MSHGRRAQVKESVLPGVGVRYELTTRAGRTLVVVVHRDDVADLCAFSREDPDRAQDSLHLTLEESDAVADMLGTTRVAKHFIDLSAEVPGLESARLVVEPGSRYDGATLGDTRARTLTGCSVVALVRGESVVTAPTPGQELRGGDVLVAIGAQSGLVALSEVLGSGSAQPRP</sequence>
<dbReference type="PANTHER" id="PTHR30445:SF8">
    <property type="entry name" value="K(+)_H(+) ANTIPORTER SUBUNIT KHTT"/>
    <property type="match status" value="1"/>
</dbReference>
<proteinExistence type="predicted"/>
<dbReference type="Proteomes" id="UP000234206">
    <property type="component" value="Unassembled WGS sequence"/>
</dbReference>
<dbReference type="InterPro" id="IPR050144">
    <property type="entry name" value="AAE_transporter"/>
</dbReference>
<dbReference type="Pfam" id="PF02080">
    <property type="entry name" value="TrkA_C"/>
    <property type="match status" value="1"/>
</dbReference>
<dbReference type="SUPFAM" id="SSF116726">
    <property type="entry name" value="TrkA C-terminal domain-like"/>
    <property type="match status" value="1"/>
</dbReference>
<dbReference type="InterPro" id="IPR026278">
    <property type="entry name" value="KhtT"/>
</dbReference>
<dbReference type="OrthoDB" id="5242677at2"/>
<dbReference type="PIRSF" id="PIRSF005028">
    <property type="entry name" value="KhtT"/>
    <property type="match status" value="1"/>
</dbReference>
<name>A0A2I1P983_9MICO</name>
<protein>
    <submittedName>
        <fullName evidence="2">Potassium transporter TrkA</fullName>
    </submittedName>
</protein>
<dbReference type="Pfam" id="PF25991">
    <property type="entry name" value="KhtT_N"/>
    <property type="match status" value="1"/>
</dbReference>
<feature type="domain" description="RCK C-terminal" evidence="1">
    <location>
        <begin position="79"/>
        <end position="165"/>
    </location>
</feature>
<dbReference type="EMBL" id="PKIZ01000017">
    <property type="protein sequence ID" value="PKZ41187.1"/>
    <property type="molecule type" value="Genomic_DNA"/>
</dbReference>
<comment type="caution">
    <text evidence="2">The sequence shown here is derived from an EMBL/GenBank/DDBJ whole genome shotgun (WGS) entry which is preliminary data.</text>
</comment>
<dbReference type="RefSeq" id="WP_101849904.1">
    <property type="nucleotide sequence ID" value="NZ_PKIZ01000017.1"/>
</dbReference>
<evidence type="ECO:0000313" key="3">
    <source>
        <dbReference type="Proteomes" id="UP000234206"/>
    </source>
</evidence>
<reference evidence="2 3" key="1">
    <citation type="submission" date="2017-12" db="EMBL/GenBank/DDBJ databases">
        <title>Phylogenetic diversity of female urinary microbiome.</title>
        <authorList>
            <person name="Thomas-White K."/>
            <person name="Wolfe A.J."/>
        </authorList>
    </citation>
    <scope>NUCLEOTIDE SEQUENCE [LARGE SCALE GENOMIC DNA]</scope>
    <source>
        <strain evidence="2 3">UMB1298</strain>
    </source>
</reference>
<dbReference type="GO" id="GO:0008324">
    <property type="term" value="F:monoatomic cation transmembrane transporter activity"/>
    <property type="evidence" value="ECO:0007669"/>
    <property type="project" value="InterPro"/>
</dbReference>
<organism evidence="2 3">
    <name type="scientific">Kytococcus schroeteri</name>
    <dbReference type="NCBI Taxonomy" id="138300"/>
    <lineage>
        <taxon>Bacteria</taxon>
        <taxon>Bacillati</taxon>
        <taxon>Actinomycetota</taxon>
        <taxon>Actinomycetes</taxon>
        <taxon>Micrococcales</taxon>
        <taxon>Kytococcaceae</taxon>
        <taxon>Kytococcus</taxon>
    </lineage>
</organism>
<dbReference type="AlphaFoldDB" id="A0A2I1P983"/>
<keyword evidence="3" id="KW-1185">Reference proteome</keyword>
<evidence type="ECO:0000313" key="2">
    <source>
        <dbReference type="EMBL" id="PKZ41187.1"/>
    </source>
</evidence>
<dbReference type="InterPro" id="IPR006037">
    <property type="entry name" value="RCK_C"/>
</dbReference>
<dbReference type="Gene3D" id="3.30.70.1450">
    <property type="entry name" value="Regulator of K+ conductance, C-terminal domain"/>
    <property type="match status" value="1"/>
</dbReference>
<dbReference type="InterPro" id="IPR036721">
    <property type="entry name" value="RCK_C_sf"/>
</dbReference>
<gene>
    <name evidence="2" type="ORF">CYJ76_09040</name>
</gene>
<dbReference type="GO" id="GO:0006813">
    <property type="term" value="P:potassium ion transport"/>
    <property type="evidence" value="ECO:0007669"/>
    <property type="project" value="InterPro"/>
</dbReference>
<dbReference type="PROSITE" id="PS51202">
    <property type="entry name" value="RCK_C"/>
    <property type="match status" value="1"/>
</dbReference>
<dbReference type="PANTHER" id="PTHR30445">
    <property type="entry name" value="K(+)_H(+) ANTIPORTER SUBUNIT KHTT"/>
    <property type="match status" value="1"/>
</dbReference>
<evidence type="ECO:0000259" key="1">
    <source>
        <dbReference type="PROSITE" id="PS51202"/>
    </source>
</evidence>